<name>A0A8J7PXG0_9PROT</name>
<dbReference type="EMBL" id="JAFKGL010000025">
    <property type="protein sequence ID" value="MBN9413494.1"/>
    <property type="molecule type" value="Genomic_DNA"/>
</dbReference>
<evidence type="ECO:0000313" key="3">
    <source>
        <dbReference type="Proteomes" id="UP000664414"/>
    </source>
</evidence>
<dbReference type="InterPro" id="IPR000387">
    <property type="entry name" value="Tyr_Pase_dom"/>
</dbReference>
<feature type="domain" description="Tyrosine specific protein phosphatases" evidence="1">
    <location>
        <begin position="223"/>
        <end position="271"/>
    </location>
</feature>
<evidence type="ECO:0000313" key="2">
    <source>
        <dbReference type="EMBL" id="MBN9413494.1"/>
    </source>
</evidence>
<dbReference type="SUPFAM" id="SSF52799">
    <property type="entry name" value="(Phosphotyrosine protein) phosphatases II"/>
    <property type="match status" value="1"/>
</dbReference>
<sequence length="339" mass="39289">MLFNKKLHYIMLLSYGLIGGPSFSTMKIIPSSYLTTYTHDNLLVLDAKDSFTLPHRFRATSMPISQEKRELYLKTHRMLPSFKGYKELKVSGSAQFSRKNILAALPSMQGKVYIIDLRQESHGFLNGAAISWYGERNWANKGQKDSFINNLEISLFQQLMSLQKTSVCNFQKISNNHLCKRVSYSSIEIKTAETEEKLIKSLGLEYLRFPVLDRWRPDDKVINQFVNFIKTLPEGAWLHFHCRGGSGRTTTFLVMYDIIRNGRHVKFNDIIARHALSGVKNLQEISYLEDDKWATKGALKRLAILEKFYDYVQDPEGYAARSWLEWLILKKAEFTSQEF</sequence>
<accession>A0A8J7PXG0</accession>
<comment type="caution">
    <text evidence="2">The sequence shown here is derived from an EMBL/GenBank/DDBJ whole genome shotgun (WGS) entry which is preliminary data.</text>
</comment>
<dbReference type="Gene3D" id="3.90.190.10">
    <property type="entry name" value="Protein tyrosine phosphatase superfamily"/>
    <property type="match status" value="1"/>
</dbReference>
<dbReference type="SMART" id="SM01301">
    <property type="entry name" value="PTPlike_phytase"/>
    <property type="match status" value="1"/>
</dbReference>
<organism evidence="2 3">
    <name type="scientific">Candidatus Paracaedimonas acanthamoebae</name>
    <dbReference type="NCBI Taxonomy" id="244581"/>
    <lineage>
        <taxon>Bacteria</taxon>
        <taxon>Pseudomonadati</taxon>
        <taxon>Pseudomonadota</taxon>
        <taxon>Alphaproteobacteria</taxon>
        <taxon>Holosporales</taxon>
        <taxon>Caedimonadaceae</taxon>
        <taxon>Candidatus Paracaedimonas</taxon>
    </lineage>
</organism>
<evidence type="ECO:0000259" key="1">
    <source>
        <dbReference type="PROSITE" id="PS50056"/>
    </source>
</evidence>
<dbReference type="PROSITE" id="PS50056">
    <property type="entry name" value="TYR_PHOSPHATASE_2"/>
    <property type="match status" value="1"/>
</dbReference>
<dbReference type="InterPro" id="IPR016130">
    <property type="entry name" value="Tyr_Pase_AS"/>
</dbReference>
<dbReference type="Gene3D" id="3.30.70.1690">
    <property type="match status" value="1"/>
</dbReference>
<dbReference type="Pfam" id="PF14566">
    <property type="entry name" value="PTPlike_phytase"/>
    <property type="match status" value="1"/>
</dbReference>
<dbReference type="Proteomes" id="UP000664414">
    <property type="component" value="Unassembled WGS sequence"/>
</dbReference>
<protein>
    <recommendedName>
        <fullName evidence="1">Tyrosine specific protein phosphatases domain-containing protein</fullName>
    </recommendedName>
</protein>
<proteinExistence type="predicted"/>
<dbReference type="AlphaFoldDB" id="A0A8J7PXG0"/>
<reference evidence="2" key="1">
    <citation type="submission" date="2021-02" db="EMBL/GenBank/DDBJ databases">
        <title>Thiocyanate and organic carbon inputs drive convergent selection for specific autotrophic Afipia and Thiobacillus strains within complex microbiomes.</title>
        <authorList>
            <person name="Huddy R.J."/>
            <person name="Sachdeva R."/>
            <person name="Kadzinga F."/>
            <person name="Kantor R.S."/>
            <person name="Harrison S.T.L."/>
            <person name="Banfield J.F."/>
        </authorList>
    </citation>
    <scope>NUCLEOTIDE SEQUENCE</scope>
    <source>
        <strain evidence="2">SCN18_10_11_15_R4_P_38_20</strain>
    </source>
</reference>
<dbReference type="PROSITE" id="PS00383">
    <property type="entry name" value="TYR_PHOSPHATASE_1"/>
    <property type="match status" value="1"/>
</dbReference>
<gene>
    <name evidence="2" type="ORF">J0H12_06200</name>
</gene>
<dbReference type="InterPro" id="IPR029021">
    <property type="entry name" value="Prot-tyrosine_phosphatase-like"/>
</dbReference>